<keyword evidence="3" id="KW-1185">Reference proteome</keyword>
<feature type="region of interest" description="Disordered" evidence="1">
    <location>
        <begin position="30"/>
        <end position="160"/>
    </location>
</feature>
<name>A0A1Y2I7X9_TRAC3</name>
<dbReference type="OrthoDB" id="5348546at2759"/>
<accession>A0A1Y2I7X9</accession>
<protein>
    <submittedName>
        <fullName evidence="2">Uncharacterized protein</fullName>
    </submittedName>
</protein>
<dbReference type="Proteomes" id="UP000193067">
    <property type="component" value="Unassembled WGS sequence"/>
</dbReference>
<evidence type="ECO:0000313" key="3">
    <source>
        <dbReference type="Proteomes" id="UP000193067"/>
    </source>
</evidence>
<feature type="compositionally biased region" description="Basic and acidic residues" evidence="1">
    <location>
        <begin position="419"/>
        <end position="428"/>
    </location>
</feature>
<organism evidence="2 3">
    <name type="scientific">Trametes coccinea (strain BRFM310)</name>
    <name type="common">Pycnoporus coccineus</name>
    <dbReference type="NCBI Taxonomy" id="1353009"/>
    <lineage>
        <taxon>Eukaryota</taxon>
        <taxon>Fungi</taxon>
        <taxon>Dikarya</taxon>
        <taxon>Basidiomycota</taxon>
        <taxon>Agaricomycotina</taxon>
        <taxon>Agaricomycetes</taxon>
        <taxon>Polyporales</taxon>
        <taxon>Polyporaceae</taxon>
        <taxon>Trametes</taxon>
    </lineage>
</organism>
<feature type="region of interest" description="Disordered" evidence="1">
    <location>
        <begin position="680"/>
        <end position="716"/>
    </location>
</feature>
<dbReference type="AlphaFoldDB" id="A0A1Y2I7X9"/>
<feature type="compositionally biased region" description="Basic and acidic residues" evidence="1">
    <location>
        <begin position="686"/>
        <end position="699"/>
    </location>
</feature>
<feature type="region of interest" description="Disordered" evidence="1">
    <location>
        <begin position="363"/>
        <end position="623"/>
    </location>
</feature>
<reference evidence="2 3" key="1">
    <citation type="journal article" date="2015" name="Biotechnol. Biofuels">
        <title>Enhanced degradation of softwood versus hardwood by the white-rot fungus Pycnoporus coccineus.</title>
        <authorList>
            <person name="Couturier M."/>
            <person name="Navarro D."/>
            <person name="Chevret D."/>
            <person name="Henrissat B."/>
            <person name="Piumi F."/>
            <person name="Ruiz-Duenas F.J."/>
            <person name="Martinez A.T."/>
            <person name="Grigoriev I.V."/>
            <person name="Riley R."/>
            <person name="Lipzen A."/>
            <person name="Berrin J.G."/>
            <person name="Master E.R."/>
            <person name="Rosso M.N."/>
        </authorList>
    </citation>
    <scope>NUCLEOTIDE SEQUENCE [LARGE SCALE GENOMIC DNA]</scope>
    <source>
        <strain evidence="2 3">BRFM310</strain>
    </source>
</reference>
<dbReference type="STRING" id="1353009.A0A1Y2I7X9"/>
<sequence>MRYRSFYPSDDQDEMEDSYGFALDMDGILGASSPSRRVSFTTSSERDRPFIRPHPPSPSKRRMQARAQKALTVSTAVTPMPALTDSSRTSPSTIANPSPTAEPVSALSLETPRRPSTPVRPDAHSRTVSVTRPTTAADDYDDLPPSSPILSPLSSPLTSPVKYDEACVARKTSESLPPSSPIPIPRSPACSVEMAVEALDFTPSPPSPTLDALRITSRVSVRALLNPVPEPSPRLSPIARAPAEENEQNSLEVPVADEDVSLLNLNERSAEHTVVPETVETPVEAKDDAPLADAPAHSRAPSLRLSTPSRPSTPDLASLHDSLSSPLSSPPRSVADEQDVAIDIDIDIDIDIETEDCLPSAAISMEAPRSAASSRAQSVARSVAEEEHDRVCVPPRKKARREYDVGGSAAHAVPVKSDVVPRQEDQRETTSLQAPDVSKPVVAPTQKSSQKRRRTVVWSDDESDADADVPTPAPSSVPAPAQKRKSQEARARKRMREKDQDQVRERERTKKLRVKESGADVENKPLEVPTGPGVGSVKPQPAAKSVAGPAPPTSATNLTLPGPASVVTERSMDENHTAVEPVEDRKAEPKSVARAQVVSDAAPAPTCDKPKAARTEDKENYDLPEYTLPLPAIELEGMLIETLATSRASSLATSDLYGALMAARPALREMALPALVNAPTAEPAPAEEKAKEEKPEVGKKGKGGRGRGAKAEADAASRRAWVPALEGLLEAGWRRSGVFGKVVNCGTGTGDQELTLEARWFYDPDRDEDQERATLVRSMMRRPPKRSETKKAKQYYWRPLPKISRWDPEDEL</sequence>
<feature type="compositionally biased region" description="Low complexity" evidence="1">
    <location>
        <begin position="148"/>
        <end position="160"/>
    </location>
</feature>
<feature type="compositionally biased region" description="Low complexity" evidence="1">
    <location>
        <begin position="273"/>
        <end position="282"/>
    </location>
</feature>
<feature type="compositionally biased region" description="Low complexity" evidence="1">
    <location>
        <begin position="291"/>
        <end position="333"/>
    </location>
</feature>
<feature type="region of interest" description="Disordered" evidence="1">
    <location>
        <begin position="226"/>
        <end position="340"/>
    </location>
</feature>
<evidence type="ECO:0000313" key="2">
    <source>
        <dbReference type="EMBL" id="OSC96763.1"/>
    </source>
</evidence>
<feature type="compositionally biased region" description="Basic and acidic residues" evidence="1">
    <location>
        <begin position="608"/>
        <end position="621"/>
    </location>
</feature>
<feature type="compositionally biased region" description="Polar residues" evidence="1">
    <location>
        <begin position="32"/>
        <end position="43"/>
    </location>
</feature>
<feature type="compositionally biased region" description="Basic and acidic residues" evidence="1">
    <location>
        <begin position="485"/>
        <end position="525"/>
    </location>
</feature>
<proteinExistence type="predicted"/>
<evidence type="ECO:0000256" key="1">
    <source>
        <dbReference type="SAM" id="MobiDB-lite"/>
    </source>
</evidence>
<feature type="compositionally biased region" description="Low complexity" evidence="1">
    <location>
        <begin position="369"/>
        <end position="382"/>
    </location>
</feature>
<feature type="compositionally biased region" description="Polar residues" evidence="1">
    <location>
        <begin position="84"/>
        <end position="99"/>
    </location>
</feature>
<feature type="compositionally biased region" description="Basic and acidic residues" evidence="1">
    <location>
        <begin position="570"/>
        <end position="591"/>
    </location>
</feature>
<gene>
    <name evidence="2" type="ORF">PYCCODRAFT_1428924</name>
</gene>
<dbReference type="EMBL" id="KZ084167">
    <property type="protein sequence ID" value="OSC96763.1"/>
    <property type="molecule type" value="Genomic_DNA"/>
</dbReference>